<feature type="region of interest" description="Disordered" evidence="1">
    <location>
        <begin position="1"/>
        <end position="64"/>
    </location>
</feature>
<feature type="compositionally biased region" description="Low complexity" evidence="1">
    <location>
        <begin position="47"/>
        <end position="57"/>
    </location>
</feature>
<dbReference type="RefSeq" id="WP_203654809.1">
    <property type="nucleotide sequence ID" value="NZ_BAAAZM010000002.1"/>
</dbReference>
<name>A0A8J3NAL2_9ACTN</name>
<keyword evidence="3" id="KW-1185">Reference proteome</keyword>
<evidence type="ECO:0000313" key="2">
    <source>
        <dbReference type="EMBL" id="GID09815.1"/>
    </source>
</evidence>
<dbReference type="InterPro" id="IPR029052">
    <property type="entry name" value="Metallo-depent_PP-like"/>
</dbReference>
<accession>A0A8J3NAL2</accession>
<dbReference type="PANTHER" id="PTHR43143">
    <property type="entry name" value="METALLOPHOSPHOESTERASE, CALCINEURIN SUPERFAMILY"/>
    <property type="match status" value="1"/>
</dbReference>
<evidence type="ECO:0000313" key="3">
    <source>
        <dbReference type="Proteomes" id="UP000612808"/>
    </source>
</evidence>
<dbReference type="Gene3D" id="3.60.21.10">
    <property type="match status" value="1"/>
</dbReference>
<organism evidence="2 3">
    <name type="scientific">Actinocatenispora rupis</name>
    <dbReference type="NCBI Taxonomy" id="519421"/>
    <lineage>
        <taxon>Bacteria</taxon>
        <taxon>Bacillati</taxon>
        <taxon>Actinomycetota</taxon>
        <taxon>Actinomycetes</taxon>
        <taxon>Micromonosporales</taxon>
        <taxon>Micromonosporaceae</taxon>
        <taxon>Actinocatenispora</taxon>
    </lineage>
</organism>
<dbReference type="PANTHER" id="PTHR43143:SF1">
    <property type="entry name" value="SERINE_THREONINE-PROTEIN PHOSPHATASE CPPED1"/>
    <property type="match status" value="1"/>
</dbReference>
<dbReference type="AlphaFoldDB" id="A0A8J3NAL2"/>
<evidence type="ECO:0000256" key="1">
    <source>
        <dbReference type="SAM" id="MobiDB-lite"/>
    </source>
</evidence>
<dbReference type="EMBL" id="BOMB01000003">
    <property type="protein sequence ID" value="GID09815.1"/>
    <property type="molecule type" value="Genomic_DNA"/>
</dbReference>
<sequence length="369" mass="39637">MSTRTDTTRGSDATRGDNDSRGNDATRDDDDFRGSAASRGDDDTRGTRASRGTGTTRVWRPPVGGTTVHLVGDLHNEVPSVAGHTRTEAVRHDMLRLPAAVTGVSVRVQIGDAIHSGLAGQADSQIPIAQNLFGVFAAADSAPLVYAVGNHETNWGGSGDQMALTLGGRPERNYVTDVGPLRFVVYSPADNAETGVPWDGPPTNWVVPADVLAWLDEQLGATTRPVVLVSHCPPYEAYADDTVGYFLTPVDAITALVARHGNVVAWMSGHRHRWYQDPNLFKAVRYGDHTVALIQAGACGGTIDPDVRPVGHPVDAVRTNGSVFCTYFGADDPGGHRWECRVRDHSIGCWGTLSTNYRYLWTIPLEGTA</sequence>
<proteinExistence type="predicted"/>
<comment type="caution">
    <text evidence="2">The sequence shown here is derived from an EMBL/GenBank/DDBJ whole genome shotgun (WGS) entry which is preliminary data.</text>
</comment>
<evidence type="ECO:0008006" key="4">
    <source>
        <dbReference type="Google" id="ProtNLM"/>
    </source>
</evidence>
<protein>
    <recommendedName>
        <fullName evidence="4">Calcineurin-like phosphoesterase domain-containing protein</fullName>
    </recommendedName>
</protein>
<gene>
    <name evidence="2" type="ORF">Aru02nite_07040</name>
</gene>
<dbReference type="Proteomes" id="UP000612808">
    <property type="component" value="Unassembled WGS sequence"/>
</dbReference>
<feature type="compositionally biased region" description="Basic and acidic residues" evidence="1">
    <location>
        <begin position="1"/>
        <end position="46"/>
    </location>
</feature>
<dbReference type="InterPro" id="IPR051918">
    <property type="entry name" value="STPP_CPPED1"/>
</dbReference>
<dbReference type="SUPFAM" id="SSF56300">
    <property type="entry name" value="Metallo-dependent phosphatases"/>
    <property type="match status" value="1"/>
</dbReference>
<reference evidence="2" key="1">
    <citation type="submission" date="2021-01" db="EMBL/GenBank/DDBJ databases">
        <title>Whole genome shotgun sequence of Actinocatenispora rupis NBRC 107355.</title>
        <authorList>
            <person name="Komaki H."/>
            <person name="Tamura T."/>
        </authorList>
    </citation>
    <scope>NUCLEOTIDE SEQUENCE</scope>
    <source>
        <strain evidence="2">NBRC 107355</strain>
    </source>
</reference>